<dbReference type="AlphaFoldDB" id="A0A3B1DHL3"/>
<dbReference type="GO" id="GO:0008832">
    <property type="term" value="F:dGTPase activity"/>
    <property type="evidence" value="ECO:0007669"/>
    <property type="project" value="TreeGrafter"/>
</dbReference>
<dbReference type="Gene3D" id="1.10.3210.10">
    <property type="entry name" value="Hypothetical protein af1432"/>
    <property type="match status" value="1"/>
</dbReference>
<dbReference type="PANTHER" id="PTHR11373">
    <property type="entry name" value="DEOXYNUCLEOSIDE TRIPHOSPHATE TRIPHOSPHOHYDROLASE"/>
    <property type="match status" value="1"/>
</dbReference>
<dbReference type="InterPro" id="IPR050135">
    <property type="entry name" value="dGTPase-like"/>
</dbReference>
<feature type="domain" description="HD/PDEase" evidence="1">
    <location>
        <begin position="61"/>
        <end position="221"/>
    </location>
</feature>
<dbReference type="Pfam" id="PF01966">
    <property type="entry name" value="HD"/>
    <property type="match status" value="1"/>
</dbReference>
<accession>A0A3B1DHL3</accession>
<reference evidence="2" key="1">
    <citation type="submission" date="2018-06" db="EMBL/GenBank/DDBJ databases">
        <authorList>
            <person name="Zhirakovskaya E."/>
        </authorList>
    </citation>
    <scope>NUCLEOTIDE SEQUENCE</scope>
</reference>
<evidence type="ECO:0000313" key="2">
    <source>
        <dbReference type="EMBL" id="VAX36263.1"/>
    </source>
</evidence>
<evidence type="ECO:0000259" key="1">
    <source>
        <dbReference type="SMART" id="SM00471"/>
    </source>
</evidence>
<dbReference type="PANTHER" id="PTHR11373:SF4">
    <property type="entry name" value="DEOXYNUCLEOSIDE TRIPHOSPHATE TRIPHOSPHOHYDROLASE SAMHD1"/>
    <property type="match status" value="1"/>
</dbReference>
<name>A0A3B1DHL3_9ZZZZ</name>
<protein>
    <submittedName>
        <fullName evidence="2">DNTP triphosphohydrolase, broad substrate specificity</fullName>
    </submittedName>
</protein>
<proteinExistence type="predicted"/>
<dbReference type="GO" id="GO:0006203">
    <property type="term" value="P:dGTP catabolic process"/>
    <property type="evidence" value="ECO:0007669"/>
    <property type="project" value="TreeGrafter"/>
</dbReference>
<dbReference type="SUPFAM" id="SSF109604">
    <property type="entry name" value="HD-domain/PDEase-like"/>
    <property type="match status" value="1"/>
</dbReference>
<sequence length="467" mass="53812">MRDYQSESLSHDPIHGYIPFVSSAGLPEGEVSEEEIIDHPWVQRLRHIHQLQTAWWVFPSAEHMRFQHVLGAMHLASRVIESWYESLYSVCDHVPSRAYVESLVRMAALLHDVGHGPFGHFFDDNYLAQFDVTHEDIGAHVIEHELGDLLSQIRRNPNGALQPMESLEPKQIAWLIRRPAGDVQSTEGHPDWLCKLRSLFSGIYTVDNMDFVLRDAYMSGYNTKAFDLWRLIHYSFFTQDGLTIHPRGLPTLINFIETRANLFRTIYFHRTVRALDVALEELFTETMGHLFPGNPIEHLEDYLHFTESSFLVDVQRWVNDKNSGIQSLGEKWQQILSRNVRWKMACERTINFQAGTSDRTTIFSEPSLIESRVREKLPAALKSIPLSVDIARHYHRPSGRLPAGGQNFLLDPTTNDTRELYDAELFQSLPQSFSIFRIYSTAHEYDTELNVALNAVLGDFDDTKTNM</sequence>
<dbReference type="InterPro" id="IPR003607">
    <property type="entry name" value="HD/PDEase_dom"/>
</dbReference>
<dbReference type="CDD" id="cd00077">
    <property type="entry name" value="HDc"/>
    <property type="match status" value="1"/>
</dbReference>
<gene>
    <name evidence="2" type="ORF">MNBD_PLANCTO02-927</name>
</gene>
<keyword evidence="2" id="KW-0378">Hydrolase</keyword>
<dbReference type="EMBL" id="UOGL01000044">
    <property type="protein sequence ID" value="VAX36263.1"/>
    <property type="molecule type" value="Genomic_DNA"/>
</dbReference>
<dbReference type="InterPro" id="IPR006674">
    <property type="entry name" value="HD_domain"/>
</dbReference>
<dbReference type="SMART" id="SM00471">
    <property type="entry name" value="HDc"/>
    <property type="match status" value="1"/>
</dbReference>
<organism evidence="2">
    <name type="scientific">hydrothermal vent metagenome</name>
    <dbReference type="NCBI Taxonomy" id="652676"/>
    <lineage>
        <taxon>unclassified sequences</taxon>
        <taxon>metagenomes</taxon>
        <taxon>ecological metagenomes</taxon>
    </lineage>
</organism>